<accession>E5A736</accession>
<dbReference type="GO" id="GO:0044550">
    <property type="term" value="P:secondary metabolite biosynthetic process"/>
    <property type="evidence" value="ECO:0007669"/>
    <property type="project" value="TreeGrafter"/>
</dbReference>
<dbReference type="InterPro" id="IPR036188">
    <property type="entry name" value="FAD/NAD-bd_sf"/>
</dbReference>
<organism evidence="5 6">
    <name type="scientific">Leptosphaeria maculans (strain JN3 / isolate v23.1.3 / race Av1-4-5-6-7-8)</name>
    <name type="common">Blackleg fungus</name>
    <name type="synonym">Phoma lingam</name>
    <dbReference type="NCBI Taxonomy" id="985895"/>
    <lineage>
        <taxon>Eukaryota</taxon>
        <taxon>Fungi</taxon>
        <taxon>Dikarya</taxon>
        <taxon>Ascomycota</taxon>
        <taxon>Pezizomycotina</taxon>
        <taxon>Dothideomycetes</taxon>
        <taxon>Pleosporomycetidae</taxon>
        <taxon>Pleosporales</taxon>
        <taxon>Pleosporineae</taxon>
        <taxon>Leptosphaeriaceae</taxon>
        <taxon>Plenodomus</taxon>
        <taxon>Plenodomus lingam/Leptosphaeria maculans species complex</taxon>
    </lineage>
</organism>
<dbReference type="GO" id="GO:0016491">
    <property type="term" value="F:oxidoreductase activity"/>
    <property type="evidence" value="ECO:0007669"/>
    <property type="project" value="UniProtKB-KW"/>
</dbReference>
<dbReference type="VEuPathDB" id="FungiDB:LEMA_P086700.1"/>
<dbReference type="Gene3D" id="3.50.50.60">
    <property type="entry name" value="FAD/NAD(P)-binding domain"/>
    <property type="match status" value="1"/>
</dbReference>
<dbReference type="OrthoDB" id="10021397at2759"/>
<name>E5A736_LEPMJ</name>
<dbReference type="Pfam" id="PF01494">
    <property type="entry name" value="FAD_binding_3"/>
    <property type="match status" value="1"/>
</dbReference>
<evidence type="ECO:0000256" key="3">
    <source>
        <dbReference type="ARBA" id="ARBA00023002"/>
    </source>
</evidence>
<dbReference type="GeneID" id="13289187"/>
<sequence>MDRAIEVLGRWKANNFHHHVGPGAHLTHYPVANHTALNVVVFLSDPSPWPDARTMVAKGTRLEVEKALQGWHPTVLGVVSLLPDELSKWALFDQGEYPLPCYNKGSVCLAGDAAHASSPHHGAGACLGVSTLSPICPTTARWANLVAESMCQL</sequence>
<dbReference type="InterPro" id="IPR051104">
    <property type="entry name" value="FAD_monoxygenase"/>
</dbReference>
<feature type="domain" description="FAD-binding" evidence="4">
    <location>
        <begin position="83"/>
        <end position="130"/>
    </location>
</feature>
<dbReference type="PANTHER" id="PTHR46720">
    <property type="entry name" value="HYDROXYLASE, PUTATIVE (AFU_ORTHOLOGUE AFUA_3G01460)-RELATED"/>
    <property type="match status" value="1"/>
</dbReference>
<keyword evidence="3" id="KW-0560">Oxidoreductase</keyword>
<dbReference type="SUPFAM" id="SSF54373">
    <property type="entry name" value="FAD-linked reductases, C-terminal domain"/>
    <property type="match status" value="1"/>
</dbReference>
<evidence type="ECO:0000313" key="5">
    <source>
        <dbReference type="EMBL" id="CBX99431.1"/>
    </source>
</evidence>
<evidence type="ECO:0000256" key="2">
    <source>
        <dbReference type="ARBA" id="ARBA00022827"/>
    </source>
</evidence>
<dbReference type="eggNOG" id="KOG2614">
    <property type="taxonomic scope" value="Eukaryota"/>
</dbReference>
<dbReference type="STRING" id="985895.E5A736"/>
<dbReference type="Proteomes" id="UP000002668">
    <property type="component" value="Genome"/>
</dbReference>
<keyword evidence="6" id="KW-1185">Reference proteome</keyword>
<dbReference type="GO" id="GO:0071949">
    <property type="term" value="F:FAD binding"/>
    <property type="evidence" value="ECO:0007669"/>
    <property type="project" value="InterPro"/>
</dbReference>
<proteinExistence type="predicted"/>
<gene>
    <name evidence="5" type="ORF">LEMA_P086700.1</name>
</gene>
<reference evidence="6" key="1">
    <citation type="journal article" date="2011" name="Nat. Commun.">
        <title>Effector diversification within compartments of the Leptosphaeria maculans genome affected by Repeat-Induced Point mutations.</title>
        <authorList>
            <person name="Rouxel T."/>
            <person name="Grandaubert J."/>
            <person name="Hane J.K."/>
            <person name="Hoede C."/>
            <person name="van de Wouw A.P."/>
            <person name="Couloux A."/>
            <person name="Dominguez V."/>
            <person name="Anthouard V."/>
            <person name="Bally P."/>
            <person name="Bourras S."/>
            <person name="Cozijnsen A.J."/>
            <person name="Ciuffetti L.M."/>
            <person name="Degrave A."/>
            <person name="Dilmaghani A."/>
            <person name="Duret L."/>
            <person name="Fudal I."/>
            <person name="Goodwin S.B."/>
            <person name="Gout L."/>
            <person name="Glaser N."/>
            <person name="Linglin J."/>
            <person name="Kema G.H.J."/>
            <person name="Lapalu N."/>
            <person name="Lawrence C.B."/>
            <person name="May K."/>
            <person name="Meyer M."/>
            <person name="Ollivier B."/>
            <person name="Poulain J."/>
            <person name="Schoch C.L."/>
            <person name="Simon A."/>
            <person name="Spatafora J.W."/>
            <person name="Stachowiak A."/>
            <person name="Turgeon B.G."/>
            <person name="Tyler B.M."/>
            <person name="Vincent D."/>
            <person name="Weissenbach J."/>
            <person name="Amselem J."/>
            <person name="Quesneville H."/>
            <person name="Oliver R.P."/>
            <person name="Wincker P."/>
            <person name="Balesdent M.-H."/>
            <person name="Howlett B.J."/>
        </authorList>
    </citation>
    <scope>NUCLEOTIDE SEQUENCE [LARGE SCALE GENOMIC DNA]</scope>
    <source>
        <strain evidence="6">JN3 / isolate v23.1.3 / race Av1-4-5-6-7-8</strain>
    </source>
</reference>
<evidence type="ECO:0000256" key="1">
    <source>
        <dbReference type="ARBA" id="ARBA00022630"/>
    </source>
</evidence>
<keyword evidence="1" id="KW-0285">Flavoprotein</keyword>
<keyword evidence="2" id="KW-0274">FAD</keyword>
<evidence type="ECO:0000313" key="6">
    <source>
        <dbReference type="Proteomes" id="UP000002668"/>
    </source>
</evidence>
<protein>
    <recommendedName>
        <fullName evidence="4">FAD-binding domain-containing protein</fullName>
    </recommendedName>
</protein>
<dbReference type="AlphaFoldDB" id="E5A736"/>
<dbReference type="EMBL" id="FP929136">
    <property type="protein sequence ID" value="CBX99431.1"/>
    <property type="molecule type" value="Genomic_DNA"/>
</dbReference>
<dbReference type="HOGENOM" id="CLU_1713600_0_0_1"/>
<dbReference type="InterPro" id="IPR002938">
    <property type="entry name" value="FAD-bd"/>
</dbReference>
<dbReference type="InParanoid" id="E5A736"/>
<dbReference type="PANTHER" id="PTHR46720:SF3">
    <property type="entry name" value="FAD-BINDING DOMAIN-CONTAINING PROTEIN-RELATED"/>
    <property type="match status" value="1"/>
</dbReference>
<dbReference type="SUPFAM" id="SSF51905">
    <property type="entry name" value="FAD/NAD(P)-binding domain"/>
    <property type="match status" value="1"/>
</dbReference>
<evidence type="ECO:0000259" key="4">
    <source>
        <dbReference type="Pfam" id="PF01494"/>
    </source>
</evidence>